<dbReference type="Proteomes" id="UP001500483">
    <property type="component" value="Unassembled WGS sequence"/>
</dbReference>
<sequence>MTARTIRSGDVRLWSESIGDPAAPPLLLVAGDVTSSRGWPDGLVALLVEAGLRVLRYDHRDTGRSTHREFAAHPYGFDDLAADALAVLDGWGVASAHVLGMGLGGGLVQLLAVAVPDRLRSATLLCTHALGVDFARNWALARAGEPSPDEFPTPRPWFVRRGEEPSAATDLESALAERVEWHRLLSGEELPFDAAEFRRVELREVEHAGTWRIREPHPHALLPQVLVERGAGLARIGTPTLVLQAPLDPINPPPHGRLLAAAIPGARCAEIAGMGHALPGAVHGQLVRHLVEQVELVDRAEPADHVELVDRAESADQAERAEGAERS</sequence>
<feature type="domain" description="AB hydrolase-1" evidence="1">
    <location>
        <begin position="24"/>
        <end position="277"/>
    </location>
</feature>
<dbReference type="InterPro" id="IPR050471">
    <property type="entry name" value="AB_hydrolase"/>
</dbReference>
<evidence type="ECO:0000313" key="2">
    <source>
        <dbReference type="EMBL" id="GAA3362681.1"/>
    </source>
</evidence>
<dbReference type="SUPFAM" id="SSF53474">
    <property type="entry name" value="alpha/beta-Hydrolases"/>
    <property type="match status" value="1"/>
</dbReference>
<accession>A0ABP6RXG0</accession>
<reference evidence="3" key="1">
    <citation type="journal article" date="2019" name="Int. J. Syst. Evol. Microbiol.">
        <title>The Global Catalogue of Microorganisms (GCM) 10K type strain sequencing project: providing services to taxonomists for standard genome sequencing and annotation.</title>
        <authorList>
            <consortium name="The Broad Institute Genomics Platform"/>
            <consortium name="The Broad Institute Genome Sequencing Center for Infectious Disease"/>
            <person name="Wu L."/>
            <person name="Ma J."/>
        </authorList>
    </citation>
    <scope>NUCLEOTIDE SEQUENCE [LARGE SCALE GENOMIC DNA]</scope>
    <source>
        <strain evidence="3">JCM 9687</strain>
    </source>
</reference>
<keyword evidence="2" id="KW-0378">Hydrolase</keyword>
<dbReference type="InterPro" id="IPR000073">
    <property type="entry name" value="AB_hydrolase_1"/>
</dbReference>
<organism evidence="2 3">
    <name type="scientific">Saccharopolyspora gregorii</name>
    <dbReference type="NCBI Taxonomy" id="33914"/>
    <lineage>
        <taxon>Bacteria</taxon>
        <taxon>Bacillati</taxon>
        <taxon>Actinomycetota</taxon>
        <taxon>Actinomycetes</taxon>
        <taxon>Pseudonocardiales</taxon>
        <taxon>Pseudonocardiaceae</taxon>
        <taxon>Saccharopolyspora</taxon>
    </lineage>
</organism>
<comment type="caution">
    <text evidence="2">The sequence shown here is derived from an EMBL/GenBank/DDBJ whole genome shotgun (WGS) entry which is preliminary data.</text>
</comment>
<evidence type="ECO:0000313" key="3">
    <source>
        <dbReference type="Proteomes" id="UP001500483"/>
    </source>
</evidence>
<dbReference type="GO" id="GO:0016787">
    <property type="term" value="F:hydrolase activity"/>
    <property type="evidence" value="ECO:0007669"/>
    <property type="project" value="UniProtKB-KW"/>
</dbReference>
<dbReference type="PANTHER" id="PTHR43433">
    <property type="entry name" value="HYDROLASE, ALPHA/BETA FOLD FAMILY PROTEIN"/>
    <property type="match status" value="1"/>
</dbReference>
<dbReference type="Pfam" id="PF00561">
    <property type="entry name" value="Abhydrolase_1"/>
    <property type="match status" value="1"/>
</dbReference>
<dbReference type="Gene3D" id="3.40.50.1820">
    <property type="entry name" value="alpha/beta hydrolase"/>
    <property type="match status" value="1"/>
</dbReference>
<dbReference type="RefSeq" id="WP_344929993.1">
    <property type="nucleotide sequence ID" value="NZ_BAAAYK010000038.1"/>
</dbReference>
<proteinExistence type="predicted"/>
<name>A0ABP6RXG0_9PSEU</name>
<dbReference type="PANTHER" id="PTHR43433:SF5">
    <property type="entry name" value="AB HYDROLASE-1 DOMAIN-CONTAINING PROTEIN"/>
    <property type="match status" value="1"/>
</dbReference>
<keyword evidence="3" id="KW-1185">Reference proteome</keyword>
<protein>
    <submittedName>
        <fullName evidence="2">Alpha/beta fold hydrolase</fullName>
    </submittedName>
</protein>
<evidence type="ECO:0000259" key="1">
    <source>
        <dbReference type="Pfam" id="PF00561"/>
    </source>
</evidence>
<dbReference type="InterPro" id="IPR029058">
    <property type="entry name" value="AB_hydrolase_fold"/>
</dbReference>
<gene>
    <name evidence="2" type="ORF">GCM10020366_51600</name>
</gene>
<dbReference type="EMBL" id="BAAAYK010000038">
    <property type="protein sequence ID" value="GAA3362681.1"/>
    <property type="molecule type" value="Genomic_DNA"/>
</dbReference>